<keyword evidence="3" id="KW-0732">Signal</keyword>
<name>A0A183IX38_9BILA</name>
<comment type="subcellular location">
    <subcellularLocation>
        <location evidence="8">Endomembrane system</location>
        <topology evidence="8">Single-pass type I membrane protein</topology>
    </subcellularLocation>
    <subcellularLocation>
        <location evidence="1">Endoplasmic reticulum membrane</location>
        <topology evidence="1">Single-pass membrane protein</topology>
    </subcellularLocation>
</comment>
<evidence type="ECO:0000259" key="12">
    <source>
        <dbReference type="PROSITE" id="PS51469"/>
    </source>
</evidence>
<comment type="subunit">
    <text evidence="10">Interacts with EMP65.</text>
</comment>
<dbReference type="Gene3D" id="2.60.120.260">
    <property type="entry name" value="Galactose-binding domain-like"/>
    <property type="match status" value="1"/>
</dbReference>
<comment type="similarity">
    <text evidence="9">Belongs to the SLP1 family.</text>
</comment>
<sequence length="453" mass="51340">LVSCGAVCLSTDTRYEHRRISGLQTPVVNEESSSVPLATRNYATKDCGAKILSSNTEAQNPSAVLKEKERDEYMLNPCSVEAKWIVIELCETVQITNVQLANFELFSSNPNEFRVSISERYPATEWKGLGEFTAEDNRQIQAFAMPQTKYYTKYIRIDFLTHHGVEHFCTVSLIRIFGISMIEEYEADAIQHEQQAVVVTPLSDVAVESKLYVVPQLLSFAVEFFAFLTVFCSEFLADCLPIGTMRRILHFTASRPKEHLNSKYFHPAAVGTVPILSKNSTENEKQHEKLKRTFAATNVNNNRIHSEIFGSLPGIATSAKESVFFRLNNRIRSLEINISLSSQYLRELSRNYKRQIEDIQRSLNRTNFALASTERRIDVLFEISNLTSCDAWPGRALLVRVVCSRNAEVRFWKLDEALSDYCASLSLNAFLLFIVSLALSFALSTLHGTFFVC</sequence>
<keyword evidence="7" id="KW-0325">Glycoprotein</keyword>
<keyword evidence="4" id="KW-0256">Endoplasmic reticulum</keyword>
<dbReference type="FunFam" id="2.60.120.260:FF:000099">
    <property type="entry name" value="Uncharacterized protein, isoform C"/>
    <property type="match status" value="1"/>
</dbReference>
<evidence type="ECO:0000256" key="10">
    <source>
        <dbReference type="ARBA" id="ARBA00064635"/>
    </source>
</evidence>
<dbReference type="InterPro" id="IPR008979">
    <property type="entry name" value="Galactose-bd-like_sf"/>
</dbReference>
<proteinExistence type="inferred from homology"/>
<evidence type="ECO:0000256" key="3">
    <source>
        <dbReference type="ARBA" id="ARBA00022729"/>
    </source>
</evidence>
<evidence type="ECO:0000256" key="4">
    <source>
        <dbReference type="ARBA" id="ARBA00022824"/>
    </source>
</evidence>
<evidence type="ECO:0000256" key="8">
    <source>
        <dbReference type="ARBA" id="ARBA00046288"/>
    </source>
</evidence>
<dbReference type="InterPro" id="IPR012919">
    <property type="entry name" value="SUN_dom"/>
</dbReference>
<evidence type="ECO:0000256" key="5">
    <source>
        <dbReference type="ARBA" id="ARBA00022989"/>
    </source>
</evidence>
<organism evidence="13">
    <name type="scientific">Soboliphyme baturini</name>
    <dbReference type="NCBI Taxonomy" id="241478"/>
    <lineage>
        <taxon>Eukaryota</taxon>
        <taxon>Metazoa</taxon>
        <taxon>Ecdysozoa</taxon>
        <taxon>Nematoda</taxon>
        <taxon>Enoplea</taxon>
        <taxon>Dorylaimia</taxon>
        <taxon>Dioctophymatida</taxon>
        <taxon>Dioctophymatoidea</taxon>
        <taxon>Soboliphymatidae</taxon>
        <taxon>Soboliphyme</taxon>
    </lineage>
</organism>
<dbReference type="SUPFAM" id="SSF49785">
    <property type="entry name" value="Galactose-binding domain-like"/>
    <property type="match status" value="1"/>
</dbReference>
<dbReference type="PROSITE" id="PS51469">
    <property type="entry name" value="SUN"/>
    <property type="match status" value="1"/>
</dbReference>
<dbReference type="Pfam" id="PF07738">
    <property type="entry name" value="Sad1_UNC"/>
    <property type="match status" value="1"/>
</dbReference>
<evidence type="ECO:0000313" key="13">
    <source>
        <dbReference type="WBParaSite" id="SBAD_0000849201-mRNA-1"/>
    </source>
</evidence>
<evidence type="ECO:0000256" key="11">
    <source>
        <dbReference type="SAM" id="Phobius"/>
    </source>
</evidence>
<dbReference type="GO" id="GO:0005789">
    <property type="term" value="C:endoplasmic reticulum membrane"/>
    <property type="evidence" value="ECO:0007669"/>
    <property type="project" value="UniProtKB-SubCell"/>
</dbReference>
<evidence type="ECO:0000256" key="9">
    <source>
        <dbReference type="ARBA" id="ARBA00061226"/>
    </source>
</evidence>
<dbReference type="PANTHER" id="PTHR12953">
    <property type="entry name" value="MEMBRANE PROTEIN CH1 RELATED"/>
    <property type="match status" value="1"/>
</dbReference>
<accession>A0A183IX38</accession>
<keyword evidence="5 11" id="KW-1133">Transmembrane helix</keyword>
<evidence type="ECO:0000256" key="1">
    <source>
        <dbReference type="ARBA" id="ARBA00004389"/>
    </source>
</evidence>
<feature type="transmembrane region" description="Helical" evidence="11">
    <location>
        <begin position="429"/>
        <end position="452"/>
    </location>
</feature>
<dbReference type="InterPro" id="IPR045120">
    <property type="entry name" value="Suco/Slp1-like"/>
</dbReference>
<dbReference type="AlphaFoldDB" id="A0A183IX38"/>
<evidence type="ECO:0000256" key="7">
    <source>
        <dbReference type="ARBA" id="ARBA00023180"/>
    </source>
</evidence>
<protein>
    <submittedName>
        <fullName evidence="13">SUN domain-containing protein</fullName>
    </submittedName>
</protein>
<evidence type="ECO:0000256" key="2">
    <source>
        <dbReference type="ARBA" id="ARBA00022692"/>
    </source>
</evidence>
<keyword evidence="2 11" id="KW-0812">Transmembrane</keyword>
<evidence type="ECO:0000256" key="6">
    <source>
        <dbReference type="ARBA" id="ARBA00023136"/>
    </source>
</evidence>
<reference evidence="13" key="1">
    <citation type="submission" date="2016-06" db="UniProtKB">
        <authorList>
            <consortium name="WormBaseParasite"/>
        </authorList>
    </citation>
    <scope>IDENTIFICATION</scope>
</reference>
<dbReference type="WBParaSite" id="SBAD_0000849201-mRNA-1">
    <property type="protein sequence ID" value="SBAD_0000849201-mRNA-1"/>
    <property type="gene ID" value="SBAD_0000849201"/>
</dbReference>
<dbReference type="PANTHER" id="PTHR12953:SF0">
    <property type="entry name" value="SUN DOMAIN-CONTAINING OSSIFICATION FACTOR"/>
    <property type="match status" value="1"/>
</dbReference>
<feature type="domain" description="SUN" evidence="12">
    <location>
        <begin position="16"/>
        <end position="181"/>
    </location>
</feature>
<dbReference type="GO" id="GO:0034975">
    <property type="term" value="P:protein folding in endoplasmic reticulum"/>
    <property type="evidence" value="ECO:0007669"/>
    <property type="project" value="TreeGrafter"/>
</dbReference>
<keyword evidence="6 11" id="KW-0472">Membrane</keyword>